<dbReference type="GO" id="GO:0006913">
    <property type="term" value="P:nucleocytoplasmic transport"/>
    <property type="evidence" value="ECO:0007669"/>
    <property type="project" value="UniProtKB-UniRule"/>
</dbReference>
<dbReference type="InterPro" id="IPR018222">
    <property type="entry name" value="Nuclear_transport_factor_2_euk"/>
</dbReference>
<dbReference type="GO" id="GO:0005634">
    <property type="term" value="C:nucleus"/>
    <property type="evidence" value="ECO:0007669"/>
    <property type="project" value="UniProtKB-SubCell"/>
</dbReference>
<evidence type="ECO:0000256" key="1">
    <source>
        <dbReference type="RuleBase" id="RU369002"/>
    </source>
</evidence>
<dbReference type="PROSITE" id="PS50177">
    <property type="entry name" value="NTF2_DOMAIN"/>
    <property type="match status" value="1"/>
</dbReference>
<dbReference type="GO" id="GO:0005737">
    <property type="term" value="C:cytoplasm"/>
    <property type="evidence" value="ECO:0007669"/>
    <property type="project" value="UniProtKB-SubCell"/>
</dbReference>
<organism evidence="3 4">
    <name type="scientific">Romanomermis culicivorax</name>
    <name type="common">Nematode worm</name>
    <dbReference type="NCBI Taxonomy" id="13658"/>
    <lineage>
        <taxon>Eukaryota</taxon>
        <taxon>Metazoa</taxon>
        <taxon>Ecdysozoa</taxon>
        <taxon>Nematoda</taxon>
        <taxon>Enoplea</taxon>
        <taxon>Dorylaimia</taxon>
        <taxon>Mermithida</taxon>
        <taxon>Mermithoidea</taxon>
        <taxon>Mermithidae</taxon>
        <taxon>Romanomermis</taxon>
    </lineage>
</organism>
<dbReference type="Gene3D" id="3.10.450.50">
    <property type="match status" value="1"/>
</dbReference>
<keyword evidence="1" id="KW-0539">Nucleus</keyword>
<sequence>MYNEGACMVWNGHAFSGQDGIAAFLTDLPNSDHKIKSLDAQAITNSVTQNQRTLLLNSAGNIKFQDRWRCFTETFIITEIGGYWKIASDRFRFID</sequence>
<dbReference type="InterPro" id="IPR002075">
    <property type="entry name" value="NTF2_dom"/>
</dbReference>
<dbReference type="WBParaSite" id="nRc.2.0.1.t00885-RA">
    <property type="protein sequence ID" value="nRc.2.0.1.t00885-RA"/>
    <property type="gene ID" value="nRc.2.0.1.g00885"/>
</dbReference>
<evidence type="ECO:0000259" key="2">
    <source>
        <dbReference type="PROSITE" id="PS50177"/>
    </source>
</evidence>
<dbReference type="InterPro" id="IPR045875">
    <property type="entry name" value="NTF2"/>
</dbReference>
<dbReference type="InterPro" id="IPR032710">
    <property type="entry name" value="NTF2-like_dom_sf"/>
</dbReference>
<dbReference type="Proteomes" id="UP000887565">
    <property type="component" value="Unplaced"/>
</dbReference>
<dbReference type="SUPFAM" id="SSF54427">
    <property type="entry name" value="NTF2-like"/>
    <property type="match status" value="1"/>
</dbReference>
<keyword evidence="1" id="KW-0963">Cytoplasm</keyword>
<keyword evidence="1" id="KW-0653">Protein transport</keyword>
<dbReference type="AlphaFoldDB" id="A0A915HGY3"/>
<proteinExistence type="predicted"/>
<accession>A0A915HGY3</accession>
<keyword evidence="3" id="KW-1185">Reference proteome</keyword>
<evidence type="ECO:0000313" key="3">
    <source>
        <dbReference type="Proteomes" id="UP000887565"/>
    </source>
</evidence>
<comment type="subcellular location">
    <subcellularLocation>
        <location evidence="1">Cytoplasm</location>
    </subcellularLocation>
    <subcellularLocation>
        <location evidence="1">Nucleus</location>
    </subcellularLocation>
</comment>
<feature type="domain" description="NTF2" evidence="2">
    <location>
        <begin position="1"/>
        <end position="93"/>
    </location>
</feature>
<comment type="function">
    <text evidence="1">Has a role in nuclear-cytoplasmic transport of proteins and mRNAs.</text>
</comment>
<dbReference type="PANTHER" id="PTHR12612">
    <property type="entry name" value="NUCLEAR TRANSPORT FACTOR 2"/>
    <property type="match status" value="1"/>
</dbReference>
<dbReference type="Pfam" id="PF02136">
    <property type="entry name" value="NTF2"/>
    <property type="match status" value="1"/>
</dbReference>
<dbReference type="GO" id="GO:0015031">
    <property type="term" value="P:protein transport"/>
    <property type="evidence" value="ECO:0007669"/>
    <property type="project" value="UniProtKB-KW"/>
</dbReference>
<dbReference type="GO" id="GO:0051028">
    <property type="term" value="P:mRNA transport"/>
    <property type="evidence" value="ECO:0007669"/>
    <property type="project" value="UniProtKB-UniRule"/>
</dbReference>
<dbReference type="OMA" id="TENHNTI"/>
<name>A0A915HGY3_ROMCU</name>
<evidence type="ECO:0000313" key="4">
    <source>
        <dbReference type="WBParaSite" id="nRc.2.0.1.t00885-RA"/>
    </source>
</evidence>
<reference evidence="4" key="1">
    <citation type="submission" date="2022-11" db="UniProtKB">
        <authorList>
            <consortium name="WormBaseParasite"/>
        </authorList>
    </citation>
    <scope>IDENTIFICATION</scope>
</reference>
<keyword evidence="1" id="KW-0813">Transport</keyword>
<protein>
    <submittedName>
        <fullName evidence="4">NTF2 domain-containing protein</fullName>
    </submittedName>
</protein>